<dbReference type="OrthoDB" id="2587912at2759"/>
<dbReference type="EMBL" id="KV417541">
    <property type="protein sequence ID" value="KZP22223.1"/>
    <property type="molecule type" value="Genomic_DNA"/>
</dbReference>
<evidence type="ECO:0000313" key="2">
    <source>
        <dbReference type="Proteomes" id="UP000076532"/>
    </source>
</evidence>
<proteinExistence type="predicted"/>
<keyword evidence="2" id="KW-1185">Reference proteome</keyword>
<dbReference type="Proteomes" id="UP000076532">
    <property type="component" value="Unassembled WGS sequence"/>
</dbReference>
<protein>
    <recommendedName>
        <fullName evidence="3">F-box domain-containing protein</fullName>
    </recommendedName>
</protein>
<evidence type="ECO:0000313" key="1">
    <source>
        <dbReference type="EMBL" id="KZP22223.1"/>
    </source>
</evidence>
<evidence type="ECO:0008006" key="3">
    <source>
        <dbReference type="Google" id="ProtNLM"/>
    </source>
</evidence>
<gene>
    <name evidence="1" type="ORF">FIBSPDRAFT_824871</name>
</gene>
<reference evidence="1 2" key="1">
    <citation type="journal article" date="2016" name="Mol. Biol. Evol.">
        <title>Comparative Genomics of Early-Diverging Mushroom-Forming Fungi Provides Insights into the Origins of Lignocellulose Decay Capabilities.</title>
        <authorList>
            <person name="Nagy L.G."/>
            <person name="Riley R."/>
            <person name="Tritt A."/>
            <person name="Adam C."/>
            <person name="Daum C."/>
            <person name="Floudas D."/>
            <person name="Sun H."/>
            <person name="Yadav J.S."/>
            <person name="Pangilinan J."/>
            <person name="Larsson K.H."/>
            <person name="Matsuura K."/>
            <person name="Barry K."/>
            <person name="Labutti K."/>
            <person name="Kuo R."/>
            <person name="Ohm R.A."/>
            <person name="Bhattacharya S.S."/>
            <person name="Shirouzu T."/>
            <person name="Yoshinaga Y."/>
            <person name="Martin F.M."/>
            <person name="Grigoriev I.V."/>
            <person name="Hibbett D.S."/>
        </authorList>
    </citation>
    <scope>NUCLEOTIDE SEQUENCE [LARGE SCALE GENOMIC DNA]</scope>
    <source>
        <strain evidence="1 2">CBS 109695</strain>
    </source>
</reference>
<accession>A0A166KSZ9</accession>
<dbReference type="AlphaFoldDB" id="A0A166KSZ9"/>
<name>A0A166KSZ9_9AGAM</name>
<sequence length="304" mass="33608">MSLRYLPVEVLSEILSLALADNANLCDILCLNSKILAISKLIIHSEIRFLSYRQLHSFSSGKDPLCCAPRSITLILPGGATHLDIFTDLKRALIRCNPFRSNESGPLDTLRLQLHTHTRDPNLHHIADALSVADPKNFVWSGPDPVHHFSIAIVSQAVRHLVHAISAWSHIQHIKLTNVAFPVNNAKDYISNHLFLNAIPSLRTLLLGKVAFLSVYAVAGTVCDHGMTNLEQVRLVDAYSESIWGRRMRRSDVVKAGLDLLAMGLLNGMGGDDIIARVTSVVVCEVETERIEGGDRIEGSRFLF</sequence>
<organism evidence="1 2">
    <name type="scientific">Athelia psychrophila</name>
    <dbReference type="NCBI Taxonomy" id="1759441"/>
    <lineage>
        <taxon>Eukaryota</taxon>
        <taxon>Fungi</taxon>
        <taxon>Dikarya</taxon>
        <taxon>Basidiomycota</taxon>
        <taxon>Agaricomycotina</taxon>
        <taxon>Agaricomycetes</taxon>
        <taxon>Agaricomycetidae</taxon>
        <taxon>Atheliales</taxon>
        <taxon>Atheliaceae</taxon>
        <taxon>Athelia</taxon>
    </lineage>
</organism>